<dbReference type="AlphaFoldDB" id="A0A1H0C8L6"/>
<dbReference type="InterPro" id="IPR036291">
    <property type="entry name" value="NAD(P)-bd_dom_sf"/>
</dbReference>
<feature type="domain" description="Gfo/Idh/MocA-like oxidoreductase N-terminal" evidence="1">
    <location>
        <begin position="1"/>
        <end position="113"/>
    </location>
</feature>
<evidence type="ECO:0000259" key="1">
    <source>
        <dbReference type="Pfam" id="PF01408"/>
    </source>
</evidence>
<evidence type="ECO:0000313" key="3">
    <source>
        <dbReference type="EMBL" id="SDN54179.1"/>
    </source>
</evidence>
<dbReference type="InterPro" id="IPR004104">
    <property type="entry name" value="Gfo/Idh/MocA-like_OxRdtase_C"/>
</dbReference>
<dbReference type="Gene3D" id="3.40.50.720">
    <property type="entry name" value="NAD(P)-binding Rossmann-like Domain"/>
    <property type="match status" value="1"/>
</dbReference>
<evidence type="ECO:0000259" key="2">
    <source>
        <dbReference type="Pfam" id="PF02894"/>
    </source>
</evidence>
<accession>A0A1H0C8L6</accession>
<dbReference type="Gene3D" id="3.30.360.10">
    <property type="entry name" value="Dihydrodipicolinate Reductase, domain 2"/>
    <property type="match status" value="1"/>
</dbReference>
<dbReference type="SUPFAM" id="SSF51735">
    <property type="entry name" value="NAD(P)-binding Rossmann-fold domains"/>
    <property type="match status" value="1"/>
</dbReference>
<gene>
    <name evidence="3" type="ORF">SAMN05192530_101185</name>
</gene>
<keyword evidence="4" id="KW-1185">Reference proteome</keyword>
<name>A0A1H0C8L6_9HYPH</name>
<dbReference type="PANTHER" id="PTHR43377:SF2">
    <property type="entry name" value="BINDING ROSSMANN FOLD OXIDOREDUCTASE, PUTATIVE (AFU_ORTHOLOGUE AFUA_4G00560)-RELATED"/>
    <property type="match status" value="1"/>
</dbReference>
<dbReference type="STRING" id="1166073.SAMN05192530_101185"/>
<dbReference type="SUPFAM" id="SSF55347">
    <property type="entry name" value="Glyceraldehyde-3-phosphate dehydrogenase-like, C-terminal domain"/>
    <property type="match status" value="1"/>
</dbReference>
<dbReference type="Pfam" id="PF02894">
    <property type="entry name" value="GFO_IDH_MocA_C"/>
    <property type="match status" value="1"/>
</dbReference>
<dbReference type="Pfam" id="PF01408">
    <property type="entry name" value="GFO_IDH_MocA"/>
    <property type="match status" value="1"/>
</dbReference>
<dbReference type="EMBL" id="FNIT01000001">
    <property type="protein sequence ID" value="SDN54179.1"/>
    <property type="molecule type" value="Genomic_DNA"/>
</dbReference>
<dbReference type="InterPro" id="IPR051450">
    <property type="entry name" value="Gfo/Idh/MocA_Oxidoreductases"/>
</dbReference>
<dbReference type="RefSeq" id="WP_090667550.1">
    <property type="nucleotide sequence ID" value="NZ_FNIT01000001.1"/>
</dbReference>
<feature type="domain" description="Gfo/Idh/MocA-like oxidoreductase C-terminal" evidence="2">
    <location>
        <begin position="140"/>
        <end position="369"/>
    </location>
</feature>
<organism evidence="3 4">
    <name type="scientific">Aureimonas jatrophae</name>
    <dbReference type="NCBI Taxonomy" id="1166073"/>
    <lineage>
        <taxon>Bacteria</taxon>
        <taxon>Pseudomonadati</taxon>
        <taxon>Pseudomonadota</taxon>
        <taxon>Alphaproteobacteria</taxon>
        <taxon>Hyphomicrobiales</taxon>
        <taxon>Aurantimonadaceae</taxon>
        <taxon>Aureimonas</taxon>
    </lineage>
</organism>
<proteinExistence type="predicted"/>
<sequence>MRVGIVGLGFRLGYLGHVFTAIDGDVDIVGYVDPAPAGLPGLEAKSISAGTRYETLAELIAAGPLDLLMIGSPNHLHLDHIREGLEAGLKVFCEKPVVISVDESYELARLMARFGEDRLMIGLVLRYSPLYRDLRAAQAEGAIGDVVSIEASEHIEPYHGAFFMRDWRRYERYSGSFMLEKCCHDLDLYNGVVGARPERVASFGGRKSFVPANDPAQRGVNDLELFHRKPSGWLGSDKVFDSDGDIIDYQVAIIEYANGVGMNFHTNLNVPDQFRRFCVMGSRGMAEGDFVRGFLHVHEGMGNRRIIDRTYANETALSQHYGADEQMAADIIAHVRHGRPLPVSTRDALEAGILALAMDEARTQRSVVDLRPVWDRFDEARMARAA</sequence>
<protein>
    <submittedName>
        <fullName evidence="3">Predicted dehydrogenase</fullName>
    </submittedName>
</protein>
<dbReference type="OrthoDB" id="9800846at2"/>
<dbReference type="Proteomes" id="UP000198793">
    <property type="component" value="Unassembled WGS sequence"/>
</dbReference>
<dbReference type="PANTHER" id="PTHR43377">
    <property type="entry name" value="BILIVERDIN REDUCTASE A"/>
    <property type="match status" value="1"/>
</dbReference>
<dbReference type="InterPro" id="IPR000683">
    <property type="entry name" value="Gfo/Idh/MocA-like_OxRdtase_N"/>
</dbReference>
<dbReference type="GO" id="GO:0000166">
    <property type="term" value="F:nucleotide binding"/>
    <property type="evidence" value="ECO:0007669"/>
    <property type="project" value="InterPro"/>
</dbReference>
<evidence type="ECO:0000313" key="4">
    <source>
        <dbReference type="Proteomes" id="UP000198793"/>
    </source>
</evidence>
<reference evidence="3 4" key="1">
    <citation type="submission" date="2016-10" db="EMBL/GenBank/DDBJ databases">
        <authorList>
            <person name="de Groot N.N."/>
        </authorList>
    </citation>
    <scope>NUCLEOTIDE SEQUENCE [LARGE SCALE GENOMIC DNA]</scope>
    <source>
        <strain evidence="4">L7-484,KACC 16230,DSM 25025</strain>
    </source>
</reference>